<dbReference type="Proteomes" id="UP000248889">
    <property type="component" value="Unassembled WGS sequence"/>
</dbReference>
<dbReference type="EMBL" id="QKYN01000219">
    <property type="protein sequence ID" value="RAG80542.1"/>
    <property type="molecule type" value="Genomic_DNA"/>
</dbReference>
<reference evidence="1 2" key="1">
    <citation type="submission" date="2018-06" db="EMBL/GenBank/DDBJ databases">
        <title>Streptacidiphilus pinicola sp. nov., isolated from pine grove soil.</title>
        <authorList>
            <person name="Roh S.G."/>
            <person name="Park S."/>
            <person name="Kim M.-K."/>
            <person name="Yun B.-R."/>
            <person name="Park J."/>
            <person name="Kim M.J."/>
            <person name="Kim Y.S."/>
            <person name="Kim S.B."/>
        </authorList>
    </citation>
    <scope>NUCLEOTIDE SEQUENCE [LARGE SCALE GENOMIC DNA]</scope>
    <source>
        <strain evidence="1 2">MMS16-CNU450</strain>
    </source>
</reference>
<proteinExistence type="predicted"/>
<evidence type="ECO:0000313" key="1">
    <source>
        <dbReference type="EMBL" id="RAG80542.1"/>
    </source>
</evidence>
<dbReference type="AlphaFoldDB" id="A0A2X0I6D6"/>
<sequence>MNRPQDTVVRDFQNTYATAVGAPELRRLLELVLSSRDLSDQDREEAADAIHALARLGATPHPDLPAARPRLERLRALLSAGADIAKPALAILASLTPLFSGHS</sequence>
<name>A0A2X0I6D6_9ACTN</name>
<protein>
    <submittedName>
        <fullName evidence="1">Uncharacterized protein</fullName>
    </submittedName>
</protein>
<comment type="caution">
    <text evidence="1">The sequence shown here is derived from an EMBL/GenBank/DDBJ whole genome shotgun (WGS) entry which is preliminary data.</text>
</comment>
<evidence type="ECO:0000313" key="2">
    <source>
        <dbReference type="Proteomes" id="UP000248889"/>
    </source>
</evidence>
<keyword evidence="2" id="KW-1185">Reference proteome</keyword>
<gene>
    <name evidence="1" type="ORF">DN069_37600</name>
</gene>
<accession>A0A2X0I6D6</accession>
<organism evidence="1 2">
    <name type="scientific">Streptacidiphilus pinicola</name>
    <dbReference type="NCBI Taxonomy" id="2219663"/>
    <lineage>
        <taxon>Bacteria</taxon>
        <taxon>Bacillati</taxon>
        <taxon>Actinomycetota</taxon>
        <taxon>Actinomycetes</taxon>
        <taxon>Kitasatosporales</taxon>
        <taxon>Streptomycetaceae</taxon>
        <taxon>Streptacidiphilus</taxon>
    </lineage>
</organism>